<dbReference type="PROSITE" id="PS50071">
    <property type="entry name" value="HOMEOBOX_2"/>
    <property type="match status" value="1"/>
</dbReference>
<feature type="domain" description="Homeobox" evidence="8">
    <location>
        <begin position="168"/>
        <end position="228"/>
    </location>
</feature>
<keyword evidence="10" id="KW-1185">Reference proteome</keyword>
<dbReference type="Pfam" id="PF00046">
    <property type="entry name" value="Homeodomain"/>
    <property type="match status" value="1"/>
</dbReference>
<gene>
    <name evidence="9" type="ORF">RI129_011851</name>
</gene>
<dbReference type="PRINTS" id="PR00024">
    <property type="entry name" value="HOMEOBOX"/>
</dbReference>
<proteinExistence type="predicted"/>
<reference evidence="9 10" key="1">
    <citation type="journal article" date="2024" name="Insects">
        <title>An Improved Chromosome-Level Genome Assembly of the Firefly Pyrocoelia pectoralis.</title>
        <authorList>
            <person name="Fu X."/>
            <person name="Meyer-Rochow V.B."/>
            <person name="Ballantyne L."/>
            <person name="Zhu X."/>
        </authorList>
    </citation>
    <scope>NUCLEOTIDE SEQUENCE [LARGE SCALE GENOMIC DNA]</scope>
    <source>
        <strain evidence="9">XCY_ONT2</strain>
    </source>
</reference>
<dbReference type="CDD" id="cd00086">
    <property type="entry name" value="homeodomain"/>
    <property type="match status" value="1"/>
</dbReference>
<organism evidence="9 10">
    <name type="scientific">Pyrocoelia pectoralis</name>
    <dbReference type="NCBI Taxonomy" id="417401"/>
    <lineage>
        <taxon>Eukaryota</taxon>
        <taxon>Metazoa</taxon>
        <taxon>Ecdysozoa</taxon>
        <taxon>Arthropoda</taxon>
        <taxon>Hexapoda</taxon>
        <taxon>Insecta</taxon>
        <taxon>Pterygota</taxon>
        <taxon>Neoptera</taxon>
        <taxon>Endopterygota</taxon>
        <taxon>Coleoptera</taxon>
        <taxon>Polyphaga</taxon>
        <taxon>Elateriformia</taxon>
        <taxon>Elateroidea</taxon>
        <taxon>Lampyridae</taxon>
        <taxon>Lampyrinae</taxon>
        <taxon>Pyrocoelia</taxon>
    </lineage>
</organism>
<dbReference type="InterPro" id="IPR020479">
    <property type="entry name" value="HD_metazoa"/>
</dbReference>
<dbReference type="GO" id="GO:0005634">
    <property type="term" value="C:nucleus"/>
    <property type="evidence" value="ECO:0007669"/>
    <property type="project" value="UniProtKB-SubCell"/>
</dbReference>
<evidence type="ECO:0000256" key="1">
    <source>
        <dbReference type="ARBA" id="ARBA00004123"/>
    </source>
</evidence>
<evidence type="ECO:0000313" key="10">
    <source>
        <dbReference type="Proteomes" id="UP001329430"/>
    </source>
</evidence>
<dbReference type="SMART" id="SM00389">
    <property type="entry name" value="HOX"/>
    <property type="match status" value="1"/>
</dbReference>
<dbReference type="PANTHER" id="PTHR24340">
    <property type="entry name" value="HOMEOBOX PROTEIN NKX"/>
    <property type="match status" value="1"/>
</dbReference>
<evidence type="ECO:0000256" key="4">
    <source>
        <dbReference type="ARBA" id="ARBA00023242"/>
    </source>
</evidence>
<dbReference type="GO" id="GO:0030154">
    <property type="term" value="P:cell differentiation"/>
    <property type="evidence" value="ECO:0007669"/>
    <property type="project" value="TreeGrafter"/>
</dbReference>
<feature type="region of interest" description="Disordered" evidence="7">
    <location>
        <begin position="239"/>
        <end position="285"/>
    </location>
</feature>
<dbReference type="InterPro" id="IPR017970">
    <property type="entry name" value="Homeobox_CS"/>
</dbReference>
<dbReference type="SUPFAM" id="SSF46689">
    <property type="entry name" value="Homeodomain-like"/>
    <property type="match status" value="1"/>
</dbReference>
<keyword evidence="4 5" id="KW-0539">Nucleus</keyword>
<comment type="subcellular location">
    <subcellularLocation>
        <location evidence="1 5 6">Nucleus</location>
    </subcellularLocation>
</comment>
<feature type="compositionally biased region" description="Low complexity" evidence="7">
    <location>
        <begin position="1"/>
        <end position="18"/>
    </location>
</feature>
<evidence type="ECO:0000256" key="5">
    <source>
        <dbReference type="PROSITE-ProRule" id="PRU00108"/>
    </source>
</evidence>
<evidence type="ECO:0000256" key="3">
    <source>
        <dbReference type="ARBA" id="ARBA00023155"/>
    </source>
</evidence>
<feature type="DNA-binding region" description="Homeobox" evidence="5">
    <location>
        <begin position="170"/>
        <end position="229"/>
    </location>
</feature>
<evidence type="ECO:0000313" key="9">
    <source>
        <dbReference type="EMBL" id="KAK5639359.1"/>
    </source>
</evidence>
<dbReference type="InterPro" id="IPR050394">
    <property type="entry name" value="Homeobox_NK-like"/>
</dbReference>
<feature type="compositionally biased region" description="Low complexity" evidence="7">
    <location>
        <begin position="262"/>
        <end position="283"/>
    </location>
</feature>
<feature type="region of interest" description="Disordered" evidence="7">
    <location>
        <begin position="1"/>
        <end position="28"/>
    </location>
</feature>
<accession>A0AAN7V8Q2</accession>
<feature type="compositionally biased region" description="Basic and acidic residues" evidence="7">
    <location>
        <begin position="239"/>
        <end position="257"/>
    </location>
</feature>
<dbReference type="PROSITE" id="PS00027">
    <property type="entry name" value="HOMEOBOX_1"/>
    <property type="match status" value="1"/>
</dbReference>
<dbReference type="GO" id="GO:0000978">
    <property type="term" value="F:RNA polymerase II cis-regulatory region sequence-specific DNA binding"/>
    <property type="evidence" value="ECO:0007669"/>
    <property type="project" value="TreeGrafter"/>
</dbReference>
<evidence type="ECO:0000256" key="7">
    <source>
        <dbReference type="SAM" id="MobiDB-lite"/>
    </source>
</evidence>
<evidence type="ECO:0000256" key="2">
    <source>
        <dbReference type="ARBA" id="ARBA00023125"/>
    </source>
</evidence>
<dbReference type="GO" id="GO:0000981">
    <property type="term" value="F:DNA-binding transcription factor activity, RNA polymerase II-specific"/>
    <property type="evidence" value="ECO:0007669"/>
    <property type="project" value="InterPro"/>
</dbReference>
<sequence>MSSENSEQNNFESVSSENCEQEDYSPRVSVTEFHNNSSKNAQFDNGTLSWHEHVYRKLTTRPTPHFIENILGIQSIPPKCNDGEETVNKSKMSLISASFVPHGVPKLLPTRELNEPLNLSIRSDKVRAKTVGKDCVRKRKKTREIEGKLINAATVSPTNSIAEDADTKKKKKARTTFTGRQIFELEKQFEIKKYLSSSERSEMAKLLNVTETQVKIWFQNRRTKWKKIDNISNAEAAEHKNQIVNKDNSKCSDEMQGKLRVPSKPVSQSSNSSIESDSKSSASLVVDTTPTSKNFKNILSGCLPLSPELHFQAQMDSAKDVLLNLSFNVKDKS</sequence>
<keyword evidence="2 5" id="KW-0238">DNA-binding</keyword>
<keyword evidence="3 5" id="KW-0371">Homeobox</keyword>
<dbReference type="PANTHER" id="PTHR24340:SF70">
    <property type="entry name" value="NK7.1, ISOFORM A"/>
    <property type="match status" value="1"/>
</dbReference>
<protein>
    <recommendedName>
        <fullName evidence="8">Homeobox domain-containing protein</fullName>
    </recommendedName>
</protein>
<dbReference type="AlphaFoldDB" id="A0AAN7V8Q2"/>
<evidence type="ECO:0000256" key="6">
    <source>
        <dbReference type="RuleBase" id="RU000682"/>
    </source>
</evidence>
<dbReference type="Proteomes" id="UP001329430">
    <property type="component" value="Chromosome 9"/>
</dbReference>
<comment type="caution">
    <text evidence="9">The sequence shown here is derived from an EMBL/GenBank/DDBJ whole genome shotgun (WGS) entry which is preliminary data.</text>
</comment>
<dbReference type="Gene3D" id="1.10.10.60">
    <property type="entry name" value="Homeodomain-like"/>
    <property type="match status" value="1"/>
</dbReference>
<dbReference type="InterPro" id="IPR009057">
    <property type="entry name" value="Homeodomain-like_sf"/>
</dbReference>
<evidence type="ECO:0000259" key="8">
    <source>
        <dbReference type="PROSITE" id="PS50071"/>
    </source>
</evidence>
<dbReference type="FunFam" id="1.10.10.60:FF:000440">
    <property type="entry name" value="NK7.1, isoform A"/>
    <property type="match status" value="1"/>
</dbReference>
<name>A0AAN7V8Q2_9COLE</name>
<dbReference type="InterPro" id="IPR001356">
    <property type="entry name" value="HD"/>
</dbReference>
<dbReference type="EMBL" id="JAVRBK010000009">
    <property type="protein sequence ID" value="KAK5639359.1"/>
    <property type="molecule type" value="Genomic_DNA"/>
</dbReference>